<dbReference type="EMBL" id="JACYFG010000036">
    <property type="protein sequence ID" value="MBD5780420.1"/>
    <property type="molecule type" value="Genomic_DNA"/>
</dbReference>
<comment type="caution">
    <text evidence="1">The sequence shown here is derived from an EMBL/GenBank/DDBJ whole genome shotgun (WGS) entry which is preliminary data.</text>
</comment>
<sequence length="168" mass="19444">MKKYILLLPVVFLLSSCESYYWPRDHTGGFEEGRLSGQLWNVRMVAHTGKSWDYINDLCLLRCAEVCLDNNGYAFVLERVTYSKERDRGFVSARVTRPGAPPLPGDNLGKRSRMMKAVIMEVRMVLEGEPLPTTTDNIYDAQYVFTTVIRKRKLDEWDPIKYTGHMEK</sequence>
<dbReference type="PROSITE" id="PS51257">
    <property type="entry name" value="PROKAR_LIPOPROTEIN"/>
    <property type="match status" value="1"/>
</dbReference>
<dbReference type="AlphaFoldDB" id="A0A927IIE9"/>
<name>A0A927IIE9_9BACT</name>
<proteinExistence type="predicted"/>
<evidence type="ECO:0000313" key="1">
    <source>
        <dbReference type="EMBL" id="MBD5780420.1"/>
    </source>
</evidence>
<evidence type="ECO:0000313" key="2">
    <source>
        <dbReference type="Proteomes" id="UP000622317"/>
    </source>
</evidence>
<organism evidence="1 2">
    <name type="scientific">Pelagicoccus enzymogenes</name>
    <dbReference type="NCBI Taxonomy" id="2773457"/>
    <lineage>
        <taxon>Bacteria</taxon>
        <taxon>Pseudomonadati</taxon>
        <taxon>Verrucomicrobiota</taxon>
        <taxon>Opitutia</taxon>
        <taxon>Puniceicoccales</taxon>
        <taxon>Pelagicoccaceae</taxon>
        <taxon>Pelagicoccus</taxon>
    </lineage>
</organism>
<gene>
    <name evidence="1" type="ORF">IEN85_13045</name>
</gene>
<keyword evidence="2" id="KW-1185">Reference proteome</keyword>
<reference evidence="1" key="1">
    <citation type="submission" date="2020-09" db="EMBL/GenBank/DDBJ databases">
        <title>Pelagicoccus enzymogenes sp. nov. with an EPS production, isolated from marine sediment.</title>
        <authorList>
            <person name="Feng X."/>
        </authorList>
    </citation>
    <scope>NUCLEOTIDE SEQUENCE</scope>
    <source>
        <strain evidence="1">NFK12</strain>
    </source>
</reference>
<accession>A0A927IIE9</accession>
<dbReference type="RefSeq" id="WP_191617522.1">
    <property type="nucleotide sequence ID" value="NZ_JACYFG010000036.1"/>
</dbReference>
<protein>
    <recommendedName>
        <fullName evidence="3">Lipoprotein</fullName>
    </recommendedName>
</protein>
<dbReference type="Proteomes" id="UP000622317">
    <property type="component" value="Unassembled WGS sequence"/>
</dbReference>
<evidence type="ECO:0008006" key="3">
    <source>
        <dbReference type="Google" id="ProtNLM"/>
    </source>
</evidence>